<dbReference type="EMBL" id="VIUW01000004">
    <property type="protein sequence ID" value="TWD13650.1"/>
    <property type="molecule type" value="Genomic_DNA"/>
</dbReference>
<evidence type="ECO:0000313" key="4">
    <source>
        <dbReference type="Proteomes" id="UP000315628"/>
    </source>
</evidence>
<comment type="caution">
    <text evidence="3">The sequence shown here is derived from an EMBL/GenBank/DDBJ whole genome shotgun (WGS) entry which is preliminary data.</text>
</comment>
<organism evidence="3 4">
    <name type="scientific">Marihabitans asiaticum</name>
    <dbReference type="NCBI Taxonomy" id="415218"/>
    <lineage>
        <taxon>Bacteria</taxon>
        <taxon>Bacillati</taxon>
        <taxon>Actinomycetota</taxon>
        <taxon>Actinomycetes</taxon>
        <taxon>Micrococcales</taxon>
        <taxon>Intrasporangiaceae</taxon>
        <taxon>Marihabitans</taxon>
    </lineage>
</organism>
<keyword evidence="2" id="KW-0472">Membrane</keyword>
<dbReference type="Proteomes" id="UP000315628">
    <property type="component" value="Unassembled WGS sequence"/>
</dbReference>
<evidence type="ECO:0000256" key="1">
    <source>
        <dbReference type="SAM" id="MobiDB-lite"/>
    </source>
</evidence>
<sequence>MSAEGWANIVAVIALLGSALGFWLNRRQIRSLRDAAAEVRWGLSHAGVGDRNDLLLTNLGTDIAHASQSSVRTRSNSPSMTVARLPGAARAS</sequence>
<keyword evidence="4" id="KW-1185">Reference proteome</keyword>
<gene>
    <name evidence="3" type="ORF">FB557_2278</name>
</gene>
<feature type="transmembrane region" description="Helical" evidence="2">
    <location>
        <begin position="6"/>
        <end position="24"/>
    </location>
</feature>
<evidence type="ECO:0000313" key="3">
    <source>
        <dbReference type="EMBL" id="TWD13650.1"/>
    </source>
</evidence>
<name>A0A560W7T8_9MICO</name>
<dbReference type="AlphaFoldDB" id="A0A560W7T8"/>
<accession>A0A560W7T8</accession>
<feature type="region of interest" description="Disordered" evidence="1">
    <location>
        <begin position="67"/>
        <end position="92"/>
    </location>
</feature>
<dbReference type="RefSeq" id="WP_144857735.1">
    <property type="nucleotide sequence ID" value="NZ_BAAAYT010000002.1"/>
</dbReference>
<reference evidence="3 4" key="1">
    <citation type="submission" date="2019-06" db="EMBL/GenBank/DDBJ databases">
        <title>Sequencing the genomes of 1000 actinobacteria strains.</title>
        <authorList>
            <person name="Klenk H.-P."/>
        </authorList>
    </citation>
    <scope>NUCLEOTIDE SEQUENCE [LARGE SCALE GENOMIC DNA]</scope>
    <source>
        <strain evidence="3 4">DSM 18935</strain>
    </source>
</reference>
<feature type="compositionally biased region" description="Polar residues" evidence="1">
    <location>
        <begin position="67"/>
        <end position="80"/>
    </location>
</feature>
<protein>
    <submittedName>
        <fullName evidence="3">Uncharacterized protein</fullName>
    </submittedName>
</protein>
<proteinExistence type="predicted"/>
<evidence type="ECO:0000256" key="2">
    <source>
        <dbReference type="SAM" id="Phobius"/>
    </source>
</evidence>
<keyword evidence="2" id="KW-0812">Transmembrane</keyword>
<keyword evidence="2" id="KW-1133">Transmembrane helix</keyword>